<sequence>MVFKRKFLTFAFLIFSFKVFSQEEVPVLLKGVWKNSSRYFVFDSGYVSDDGGAIPQAVLRSFYTWYDDRAAESSLYSEKNPRNVNNTTSKNPAQEISIKYVPLTDELFLQSDGKSVLQDGGSLLYANGITSGAWNLEIKYPNRKEIYNVPVAVIGDRLFLKFVIRQSGEAGVSGFWKDSGNASGILISPPVSSKELLSYFSTDSAVYQIRYWKTDMEYDSSAQAFFSDAGSEYSVPKHLVVAGQIFTCVTGRRTKIRSVKKISSFPADCTFNSVLKIKSSNDLNGIQVPQESVYSTICAFGEPYLTLEKGKSLEEILAENLKKNHPPPQPLFPPHGILDFDWSIIEDPPKDWNRRILDLGK</sequence>
<gene>
    <name evidence="2" type="ordered locus">Tresu_1576</name>
</gene>
<keyword evidence="1" id="KW-0732">Signal</keyword>
<dbReference type="Proteomes" id="UP000006852">
    <property type="component" value="Chromosome"/>
</dbReference>
<dbReference type="eggNOG" id="ENOG5032GJQ">
    <property type="taxonomic scope" value="Bacteria"/>
</dbReference>
<evidence type="ECO:0000256" key="1">
    <source>
        <dbReference type="SAM" id="SignalP"/>
    </source>
</evidence>
<feature type="signal peptide" evidence="1">
    <location>
        <begin position="1"/>
        <end position="21"/>
    </location>
</feature>
<keyword evidence="3" id="KW-1185">Reference proteome</keyword>
<evidence type="ECO:0008006" key="4">
    <source>
        <dbReference type="Google" id="ProtNLM"/>
    </source>
</evidence>
<organism evidence="2 3">
    <name type="scientific">Treponema succinifaciens (strain ATCC 33096 / DSM 2489 / 6091)</name>
    <dbReference type="NCBI Taxonomy" id="869209"/>
    <lineage>
        <taxon>Bacteria</taxon>
        <taxon>Pseudomonadati</taxon>
        <taxon>Spirochaetota</taxon>
        <taxon>Spirochaetia</taxon>
        <taxon>Spirochaetales</taxon>
        <taxon>Treponemataceae</taxon>
        <taxon>Treponema</taxon>
    </lineage>
</organism>
<dbReference type="RefSeq" id="WP_013701758.1">
    <property type="nucleotide sequence ID" value="NC_015385.1"/>
</dbReference>
<proteinExistence type="predicted"/>
<dbReference type="GeneID" id="302998735"/>
<dbReference type="AlphaFoldDB" id="F2NVN9"/>
<dbReference type="HOGENOM" id="CLU_767139_0_0_12"/>
<evidence type="ECO:0000313" key="3">
    <source>
        <dbReference type="Proteomes" id="UP000006852"/>
    </source>
</evidence>
<dbReference type="KEGG" id="tsu:Tresu_1576"/>
<accession>F2NVN9</accession>
<reference evidence="2 3" key="1">
    <citation type="journal article" date="2011" name="Stand. Genomic Sci.">
        <title>Complete genome sequence of Treponema succinifaciens type strain (6091).</title>
        <authorList>
            <person name="Han C."/>
            <person name="Gronow S."/>
            <person name="Teshima H."/>
            <person name="Lapidus A."/>
            <person name="Nolan M."/>
            <person name="Lucas S."/>
            <person name="Hammon N."/>
            <person name="Deshpande S."/>
            <person name="Cheng J.F."/>
            <person name="Zeytun A."/>
            <person name="Tapia R."/>
            <person name="Goodwin L."/>
            <person name="Pitluck S."/>
            <person name="Liolios K."/>
            <person name="Pagani I."/>
            <person name="Ivanova N."/>
            <person name="Mavromatis K."/>
            <person name="Mikhailova N."/>
            <person name="Huntemann M."/>
            <person name="Pati A."/>
            <person name="Chen A."/>
            <person name="Palaniappan K."/>
            <person name="Land M."/>
            <person name="Hauser L."/>
            <person name="Brambilla E.M."/>
            <person name="Rohde M."/>
            <person name="Goker M."/>
            <person name="Woyke T."/>
            <person name="Bristow J."/>
            <person name="Eisen J.A."/>
            <person name="Markowitz V."/>
            <person name="Hugenholtz P."/>
            <person name="Kyrpides N.C."/>
            <person name="Klenk H.P."/>
            <person name="Detter J.C."/>
        </authorList>
    </citation>
    <scope>NUCLEOTIDE SEQUENCE [LARGE SCALE GENOMIC DNA]</scope>
    <source>
        <strain evidence="3">ATCC 33096 / DSM 2489 / 6091</strain>
    </source>
</reference>
<name>F2NVN9_TRES6</name>
<feature type="chain" id="PRO_5003287467" description="Lipoprotein" evidence="1">
    <location>
        <begin position="22"/>
        <end position="361"/>
    </location>
</feature>
<dbReference type="OrthoDB" id="357768at2"/>
<dbReference type="EMBL" id="CP002631">
    <property type="protein sequence ID" value="AEB14476.1"/>
    <property type="molecule type" value="Genomic_DNA"/>
</dbReference>
<dbReference type="STRING" id="869209.Tresu_1576"/>
<reference evidence="3" key="2">
    <citation type="submission" date="2011-04" db="EMBL/GenBank/DDBJ databases">
        <title>The complete genome of chromosome of Treponema succinifaciens DSM 2489.</title>
        <authorList>
            <person name="Lucas S."/>
            <person name="Copeland A."/>
            <person name="Lapidus A."/>
            <person name="Bruce D."/>
            <person name="Goodwin L."/>
            <person name="Pitluck S."/>
            <person name="Peters L."/>
            <person name="Kyrpides N."/>
            <person name="Mavromatis K."/>
            <person name="Ivanova N."/>
            <person name="Ovchinnikova G."/>
            <person name="Teshima H."/>
            <person name="Detter J.C."/>
            <person name="Tapia R."/>
            <person name="Han C."/>
            <person name="Land M."/>
            <person name="Hauser L."/>
            <person name="Markowitz V."/>
            <person name="Cheng J.-F."/>
            <person name="Hugenholtz P."/>
            <person name="Woyke T."/>
            <person name="Wu D."/>
            <person name="Gronow S."/>
            <person name="Wellnitz S."/>
            <person name="Brambilla E."/>
            <person name="Klenk H.-P."/>
            <person name="Eisen J.A."/>
        </authorList>
    </citation>
    <scope>NUCLEOTIDE SEQUENCE [LARGE SCALE GENOMIC DNA]</scope>
    <source>
        <strain evidence="3">ATCC 33096 / DSM 2489 / 6091</strain>
    </source>
</reference>
<evidence type="ECO:0000313" key="2">
    <source>
        <dbReference type="EMBL" id="AEB14476.1"/>
    </source>
</evidence>
<protein>
    <recommendedName>
        <fullName evidence="4">Lipoprotein</fullName>
    </recommendedName>
</protein>